<evidence type="ECO:0000256" key="4">
    <source>
        <dbReference type="RuleBase" id="RU003719"/>
    </source>
</evidence>
<comment type="caution">
    <text evidence="7">The sequence shown here is derived from an EMBL/GenBank/DDBJ whole genome shotgun (WGS) entry which is preliminary data.</text>
</comment>
<dbReference type="GO" id="GO:0005829">
    <property type="term" value="C:cytosol"/>
    <property type="evidence" value="ECO:0007669"/>
    <property type="project" value="TreeGrafter"/>
</dbReference>
<evidence type="ECO:0000259" key="5">
    <source>
        <dbReference type="Pfam" id="PF00389"/>
    </source>
</evidence>
<dbReference type="AlphaFoldDB" id="A0A939LRZ6"/>
<reference evidence="7" key="1">
    <citation type="submission" date="2021-03" db="EMBL/GenBank/DDBJ databases">
        <title>Actinotalea soli sp. nov., isolated from soil.</title>
        <authorList>
            <person name="Ping W."/>
            <person name="Zhang J."/>
        </authorList>
    </citation>
    <scope>NUCLEOTIDE SEQUENCE</scope>
    <source>
        <strain evidence="7">BY-33</strain>
    </source>
</reference>
<dbReference type="Pfam" id="PF00389">
    <property type="entry name" value="2-Hacid_dh"/>
    <property type="match status" value="1"/>
</dbReference>
<dbReference type="GO" id="GO:0030267">
    <property type="term" value="F:glyoxylate reductase (NADPH) activity"/>
    <property type="evidence" value="ECO:0007669"/>
    <property type="project" value="TreeGrafter"/>
</dbReference>
<dbReference type="GO" id="GO:0051287">
    <property type="term" value="F:NAD binding"/>
    <property type="evidence" value="ECO:0007669"/>
    <property type="project" value="InterPro"/>
</dbReference>
<dbReference type="InterPro" id="IPR006140">
    <property type="entry name" value="D-isomer_DH_NAD-bd"/>
</dbReference>
<dbReference type="InterPro" id="IPR006139">
    <property type="entry name" value="D-isomer_2_OHA_DH_cat_dom"/>
</dbReference>
<proteinExistence type="inferred from homology"/>
<keyword evidence="8" id="KW-1185">Reference proteome</keyword>
<accession>A0A939LRZ6</accession>
<name>A0A939LRZ6_9CELL</name>
<dbReference type="RefSeq" id="WP_208057143.1">
    <property type="nucleotide sequence ID" value="NZ_JAGEMK010000013.1"/>
</dbReference>
<evidence type="ECO:0000256" key="3">
    <source>
        <dbReference type="ARBA" id="ARBA00023027"/>
    </source>
</evidence>
<dbReference type="Pfam" id="PF02826">
    <property type="entry name" value="2-Hacid_dh_C"/>
    <property type="match status" value="1"/>
</dbReference>
<protein>
    <recommendedName>
        <fullName evidence="9">Dehydrogenase</fullName>
    </recommendedName>
</protein>
<evidence type="ECO:0008006" key="9">
    <source>
        <dbReference type="Google" id="ProtNLM"/>
    </source>
</evidence>
<evidence type="ECO:0000256" key="1">
    <source>
        <dbReference type="ARBA" id="ARBA00005854"/>
    </source>
</evidence>
<dbReference type="Gene3D" id="3.40.50.720">
    <property type="entry name" value="NAD(P)-binding Rossmann-like Domain"/>
    <property type="match status" value="2"/>
</dbReference>
<dbReference type="FunFam" id="3.40.50.720:FF:000203">
    <property type="entry name" value="D-3-phosphoglycerate dehydrogenase (SerA)"/>
    <property type="match status" value="1"/>
</dbReference>
<dbReference type="SUPFAM" id="SSF51735">
    <property type="entry name" value="NAD(P)-binding Rossmann-fold domains"/>
    <property type="match status" value="1"/>
</dbReference>
<dbReference type="PANTHER" id="PTHR10996:SF178">
    <property type="entry name" value="2-HYDROXYACID DEHYDROGENASE YGL185C-RELATED"/>
    <property type="match status" value="1"/>
</dbReference>
<evidence type="ECO:0000313" key="7">
    <source>
        <dbReference type="EMBL" id="MBO1753456.1"/>
    </source>
</evidence>
<feature type="domain" description="D-isomer specific 2-hydroxyacid dehydrogenase catalytic" evidence="5">
    <location>
        <begin position="52"/>
        <end position="328"/>
    </location>
</feature>
<dbReference type="InterPro" id="IPR050223">
    <property type="entry name" value="D-isomer_2-hydroxyacid_DH"/>
</dbReference>
<dbReference type="InterPro" id="IPR036291">
    <property type="entry name" value="NAD(P)-bd_dom_sf"/>
</dbReference>
<feature type="domain" description="D-isomer specific 2-hydroxyacid dehydrogenase NAD-binding" evidence="6">
    <location>
        <begin position="121"/>
        <end position="294"/>
    </location>
</feature>
<keyword evidence="2 4" id="KW-0560">Oxidoreductase</keyword>
<dbReference type="PROSITE" id="PS00671">
    <property type="entry name" value="D_2_HYDROXYACID_DH_3"/>
    <property type="match status" value="1"/>
</dbReference>
<dbReference type="EMBL" id="JAGEMK010000013">
    <property type="protein sequence ID" value="MBO1753456.1"/>
    <property type="molecule type" value="Genomic_DNA"/>
</dbReference>
<evidence type="ECO:0000259" key="6">
    <source>
        <dbReference type="Pfam" id="PF02826"/>
    </source>
</evidence>
<comment type="similarity">
    <text evidence="1 4">Belongs to the D-isomer specific 2-hydroxyacid dehydrogenase family.</text>
</comment>
<dbReference type="Proteomes" id="UP000664209">
    <property type="component" value="Unassembled WGS sequence"/>
</dbReference>
<evidence type="ECO:0000256" key="2">
    <source>
        <dbReference type="ARBA" id="ARBA00023002"/>
    </source>
</evidence>
<evidence type="ECO:0000313" key="8">
    <source>
        <dbReference type="Proteomes" id="UP000664209"/>
    </source>
</evidence>
<gene>
    <name evidence="7" type="ORF">J4G33_16740</name>
</gene>
<organism evidence="7 8">
    <name type="scientific">Actinotalea soli</name>
    <dbReference type="NCBI Taxonomy" id="2819234"/>
    <lineage>
        <taxon>Bacteria</taxon>
        <taxon>Bacillati</taxon>
        <taxon>Actinomycetota</taxon>
        <taxon>Actinomycetes</taxon>
        <taxon>Micrococcales</taxon>
        <taxon>Cellulomonadaceae</taxon>
        <taxon>Actinotalea</taxon>
    </lineage>
</organism>
<dbReference type="SUPFAM" id="SSF52283">
    <property type="entry name" value="Formate/glycerate dehydrogenase catalytic domain-like"/>
    <property type="match status" value="1"/>
</dbReference>
<dbReference type="GO" id="GO:0016618">
    <property type="term" value="F:hydroxypyruvate reductase [NAD(P)H] activity"/>
    <property type="evidence" value="ECO:0007669"/>
    <property type="project" value="TreeGrafter"/>
</dbReference>
<dbReference type="PANTHER" id="PTHR10996">
    <property type="entry name" value="2-HYDROXYACID DEHYDROGENASE-RELATED"/>
    <property type="match status" value="1"/>
</dbReference>
<sequence length="340" mass="35381">MVPTPYRVGVTAEGVEPDGTTLFGDIGLDRLTAAGLSWEVMPPAAGHAPAPEDLEPYDAVLSIGHLQFTREVVAAAPRLRHVARFGAGYDGIDLEALADAGVVVTNTPDAVRRPLAASAVTLLLALAHRLLENHAAATSGRWSERGRYRGAGIAGRTVGIIGLGSVGADVARLLAPFGARVVTQDRPSARDRAAELGIDCLPLEDLVAQSDYVVLTAALTPTSHHMVDAAFLKAMKPTAFLVNVARGGLVDQPALTAALADGSIAGAGLDVLDPEPPLPGDPLLGLPNVIVTPHALCWTEDFTRDVASSCLGALIDVAHGRRPAHPLNPRALDVTWPTVD</sequence>
<dbReference type="InterPro" id="IPR029753">
    <property type="entry name" value="D-isomer_DH_CS"/>
</dbReference>
<keyword evidence="3" id="KW-0520">NAD</keyword>